<accession>A0A9X7JTR2</accession>
<feature type="chain" id="PRO_5040868058" evidence="1">
    <location>
        <begin position="31"/>
        <end position="59"/>
    </location>
</feature>
<dbReference type="EMBL" id="PXWG01000007">
    <property type="protein sequence ID" value="PSJ29697.1"/>
    <property type="molecule type" value="Genomic_DNA"/>
</dbReference>
<protein>
    <submittedName>
        <fullName evidence="2">Uncharacterized protein</fullName>
    </submittedName>
</protein>
<comment type="caution">
    <text evidence="2">The sequence shown here is derived from an EMBL/GenBank/DDBJ whole genome shotgun (WGS) entry which is preliminary data.</text>
</comment>
<organism evidence="2 3">
    <name type="scientific">Streptosporangium nondiastaticum</name>
    <dbReference type="NCBI Taxonomy" id="35764"/>
    <lineage>
        <taxon>Bacteria</taxon>
        <taxon>Bacillati</taxon>
        <taxon>Actinomycetota</taxon>
        <taxon>Actinomycetes</taxon>
        <taxon>Streptosporangiales</taxon>
        <taxon>Streptosporangiaceae</taxon>
        <taxon>Streptosporangium</taxon>
    </lineage>
</organism>
<sequence>MSSIRRAVAAAAAGIMLTVCGVVVATPAQADSEIAKVLCGALKLGYDPAQLKGCEDLED</sequence>
<gene>
    <name evidence="2" type="ORF">B7P34_05375</name>
</gene>
<evidence type="ECO:0000313" key="3">
    <source>
        <dbReference type="Proteomes" id="UP000242427"/>
    </source>
</evidence>
<keyword evidence="3" id="KW-1185">Reference proteome</keyword>
<evidence type="ECO:0000313" key="2">
    <source>
        <dbReference type="EMBL" id="PSJ29697.1"/>
    </source>
</evidence>
<keyword evidence="1" id="KW-0732">Signal</keyword>
<name>A0A9X7JTR2_9ACTN</name>
<evidence type="ECO:0000256" key="1">
    <source>
        <dbReference type="SAM" id="SignalP"/>
    </source>
</evidence>
<feature type="signal peptide" evidence="1">
    <location>
        <begin position="1"/>
        <end position="30"/>
    </location>
</feature>
<reference evidence="2 3" key="1">
    <citation type="submission" date="2018-03" db="EMBL/GenBank/DDBJ databases">
        <title>Chitinolytic properties of Streptosporangium nondiastaticum TBG75A20.</title>
        <authorList>
            <person name="Gayathri V."/>
            <person name="Shiburaj S."/>
        </authorList>
    </citation>
    <scope>NUCLEOTIDE SEQUENCE [LARGE SCALE GENOMIC DNA]</scope>
    <source>
        <strain evidence="2 3">TBG75A20</strain>
    </source>
</reference>
<proteinExistence type="predicted"/>
<dbReference type="RefSeq" id="WP_106674629.1">
    <property type="nucleotide sequence ID" value="NZ_PXWG01000007.1"/>
</dbReference>
<dbReference type="AlphaFoldDB" id="A0A9X7JTR2"/>
<dbReference type="Proteomes" id="UP000242427">
    <property type="component" value="Unassembled WGS sequence"/>
</dbReference>